<dbReference type="InterPro" id="IPR053140">
    <property type="entry name" value="GDSL_Rv0518-like"/>
</dbReference>
<dbReference type="PANTHER" id="PTHR43784">
    <property type="entry name" value="GDSL-LIKE LIPASE/ACYLHYDROLASE, PUTATIVE (AFU_ORTHOLOGUE AFUA_2G00820)-RELATED"/>
    <property type="match status" value="1"/>
</dbReference>
<dbReference type="SUPFAM" id="SSF52266">
    <property type="entry name" value="SGNH hydrolase"/>
    <property type="match status" value="1"/>
</dbReference>
<dbReference type="RefSeq" id="WP_073252396.1">
    <property type="nucleotide sequence ID" value="NZ_FRCS01000001.1"/>
</dbReference>
<reference evidence="2 3" key="1">
    <citation type="submission" date="2016-11" db="EMBL/GenBank/DDBJ databases">
        <authorList>
            <person name="Jaros S."/>
            <person name="Januszkiewicz K."/>
            <person name="Wedrychowicz H."/>
        </authorList>
    </citation>
    <scope>NUCLEOTIDE SEQUENCE [LARGE SCALE GENOMIC DNA]</scope>
    <source>
        <strain evidence="2 3">DSM 46144</strain>
    </source>
</reference>
<feature type="domain" description="SGNH hydrolase-type esterase" evidence="1">
    <location>
        <begin position="35"/>
        <end position="212"/>
    </location>
</feature>
<dbReference type="EMBL" id="FRCS01000001">
    <property type="protein sequence ID" value="SHM71583.1"/>
    <property type="molecule type" value="Genomic_DNA"/>
</dbReference>
<proteinExistence type="predicted"/>
<evidence type="ECO:0000259" key="1">
    <source>
        <dbReference type="Pfam" id="PF13472"/>
    </source>
</evidence>
<accession>A0A1M7L2J6</accession>
<evidence type="ECO:0000313" key="3">
    <source>
        <dbReference type="Proteomes" id="UP000184440"/>
    </source>
</evidence>
<dbReference type="PANTHER" id="PTHR43784:SF2">
    <property type="entry name" value="GDSL-LIKE LIPASE_ACYLHYDROLASE, PUTATIVE (AFU_ORTHOLOGUE AFUA_2G00820)-RELATED"/>
    <property type="match status" value="1"/>
</dbReference>
<dbReference type="Pfam" id="PF13472">
    <property type="entry name" value="Lipase_GDSL_2"/>
    <property type="match status" value="1"/>
</dbReference>
<dbReference type="OrthoDB" id="3474033at2"/>
<gene>
    <name evidence="2" type="ORF">SAMN05443668_1011321</name>
</gene>
<dbReference type="InterPro" id="IPR036514">
    <property type="entry name" value="SGNH_hydro_sf"/>
</dbReference>
<dbReference type="InterPro" id="IPR013830">
    <property type="entry name" value="SGNH_hydro"/>
</dbReference>
<keyword evidence="3" id="KW-1185">Reference proteome</keyword>
<dbReference type="Proteomes" id="UP000184440">
    <property type="component" value="Unassembled WGS sequence"/>
</dbReference>
<dbReference type="STRING" id="134849.SAMN05443668_1011321"/>
<protein>
    <submittedName>
        <fullName evidence="2">Lysophospholipase L1</fullName>
    </submittedName>
</protein>
<dbReference type="Gene3D" id="3.40.50.1110">
    <property type="entry name" value="SGNH hydrolase"/>
    <property type="match status" value="1"/>
</dbReference>
<organism evidence="2 3">
    <name type="scientific">Cryptosporangium aurantiacum</name>
    <dbReference type="NCBI Taxonomy" id="134849"/>
    <lineage>
        <taxon>Bacteria</taxon>
        <taxon>Bacillati</taxon>
        <taxon>Actinomycetota</taxon>
        <taxon>Actinomycetes</taxon>
        <taxon>Cryptosporangiales</taxon>
        <taxon>Cryptosporangiaceae</taxon>
        <taxon>Cryptosporangium</taxon>
    </lineage>
</organism>
<evidence type="ECO:0000313" key="2">
    <source>
        <dbReference type="EMBL" id="SHM71583.1"/>
    </source>
</evidence>
<name>A0A1M7L2J6_9ACTN</name>
<sequence length="241" mass="25612">MTSLETHLEATEPDCIDASEAAELLRPAPWRRLVVVGDSVAAGVREPLPGYRDLSFADRFAEALAATRPGFAYRNLGIRELTVNEITTTQLPTALDFGPDVAMVVAGGNDALGRNYDPDQLRRDLEGLIRPLASAGAFIVTVGLFDLPRSGLMPPKLTDLMTHRMDELDDITVALTASVGGIHVDTHHHPRGSDPAIYSSDLIHGNALGHAIAFAAIARTVAAALTSGDRGLLPHSATPRA</sequence>
<dbReference type="AlphaFoldDB" id="A0A1M7L2J6"/>
<dbReference type="CDD" id="cd01832">
    <property type="entry name" value="SGNH_hydrolase_like_1"/>
    <property type="match status" value="1"/>
</dbReference>